<comment type="caution">
    <text evidence="9">The sequence shown here is derived from an EMBL/GenBank/DDBJ whole genome shotgun (WGS) entry which is preliminary data.</text>
</comment>
<evidence type="ECO:0000256" key="8">
    <source>
        <dbReference type="SAM" id="Phobius"/>
    </source>
</evidence>
<dbReference type="Pfam" id="PF03591">
    <property type="entry name" value="AzlC"/>
    <property type="match status" value="1"/>
</dbReference>
<evidence type="ECO:0000256" key="2">
    <source>
        <dbReference type="ARBA" id="ARBA00010735"/>
    </source>
</evidence>
<feature type="transmembrane region" description="Helical" evidence="8">
    <location>
        <begin position="161"/>
        <end position="178"/>
    </location>
</feature>
<dbReference type="InterPro" id="IPR011606">
    <property type="entry name" value="Brnchd-chn_aa_trnsp_permease"/>
</dbReference>
<dbReference type="Proteomes" id="UP000644699">
    <property type="component" value="Unassembled WGS sequence"/>
</dbReference>
<dbReference type="EMBL" id="BMIQ01000001">
    <property type="protein sequence ID" value="GGD92200.1"/>
    <property type="molecule type" value="Genomic_DNA"/>
</dbReference>
<evidence type="ECO:0000256" key="3">
    <source>
        <dbReference type="ARBA" id="ARBA00022448"/>
    </source>
</evidence>
<dbReference type="GO" id="GO:1903785">
    <property type="term" value="P:L-valine transmembrane transport"/>
    <property type="evidence" value="ECO:0007669"/>
    <property type="project" value="TreeGrafter"/>
</dbReference>
<feature type="transmembrane region" description="Helical" evidence="8">
    <location>
        <begin position="14"/>
        <end position="33"/>
    </location>
</feature>
<evidence type="ECO:0000256" key="7">
    <source>
        <dbReference type="ARBA" id="ARBA00023136"/>
    </source>
</evidence>
<dbReference type="PANTHER" id="PTHR34979">
    <property type="entry name" value="INNER MEMBRANE PROTEIN YGAZ"/>
    <property type="match status" value="1"/>
</dbReference>
<evidence type="ECO:0000256" key="5">
    <source>
        <dbReference type="ARBA" id="ARBA00022692"/>
    </source>
</evidence>
<organism evidence="9 10">
    <name type="scientific">Aureimonas endophytica</name>
    <dbReference type="NCBI Taxonomy" id="2027858"/>
    <lineage>
        <taxon>Bacteria</taxon>
        <taxon>Pseudomonadati</taxon>
        <taxon>Pseudomonadota</taxon>
        <taxon>Alphaproteobacteria</taxon>
        <taxon>Hyphomicrobiales</taxon>
        <taxon>Aurantimonadaceae</taxon>
        <taxon>Aureimonas</taxon>
    </lineage>
</organism>
<sequence length="232" mass="25000">MSQSHEARAGLREVLPLLFVILPFGAIFGTYALQSGLTLGQTLGFGGLIYAGASQLVALQMMSHGAPLWSAVLAIFALNFRHVLYSASIGRHLTRFSAAQKALAFFLLVDPSFGAAEARVAKAPLTRTFYFTYAVALYATWVLSCWLGYEFGRLIRDPHDVALDFILPVYFLALVTDFRSRANFLPVAVISALASGILYATVGSPWHVTVGGLAGIAYAASVKPKQPKDVTP</sequence>
<keyword evidence="5 8" id="KW-0812">Transmembrane</keyword>
<dbReference type="AlphaFoldDB" id="A0A916ZFH1"/>
<accession>A0A916ZFH1</accession>
<comment type="similarity">
    <text evidence="2">Belongs to the AzlC family.</text>
</comment>
<protein>
    <submittedName>
        <fullName evidence="9">Branched-chain amino acid ABC transporter permease</fullName>
    </submittedName>
</protein>
<dbReference type="GO" id="GO:0005886">
    <property type="term" value="C:plasma membrane"/>
    <property type="evidence" value="ECO:0007669"/>
    <property type="project" value="UniProtKB-SubCell"/>
</dbReference>
<feature type="transmembrane region" description="Helical" evidence="8">
    <location>
        <begin position="185"/>
        <end position="202"/>
    </location>
</feature>
<evidence type="ECO:0000256" key="4">
    <source>
        <dbReference type="ARBA" id="ARBA00022475"/>
    </source>
</evidence>
<evidence type="ECO:0000313" key="9">
    <source>
        <dbReference type="EMBL" id="GGD92200.1"/>
    </source>
</evidence>
<reference evidence="9" key="1">
    <citation type="journal article" date="2014" name="Int. J. Syst. Evol. Microbiol.">
        <title>Complete genome sequence of Corynebacterium casei LMG S-19264T (=DSM 44701T), isolated from a smear-ripened cheese.</title>
        <authorList>
            <consortium name="US DOE Joint Genome Institute (JGI-PGF)"/>
            <person name="Walter F."/>
            <person name="Albersmeier A."/>
            <person name="Kalinowski J."/>
            <person name="Ruckert C."/>
        </authorList>
    </citation>
    <scope>NUCLEOTIDE SEQUENCE</scope>
    <source>
        <strain evidence="9">CGMCC 1.15367</strain>
    </source>
</reference>
<dbReference type="RefSeq" id="WP_188906955.1">
    <property type="nucleotide sequence ID" value="NZ_BMIQ01000001.1"/>
</dbReference>
<keyword evidence="6 8" id="KW-1133">Transmembrane helix</keyword>
<evidence type="ECO:0000256" key="1">
    <source>
        <dbReference type="ARBA" id="ARBA00004651"/>
    </source>
</evidence>
<evidence type="ECO:0000313" key="10">
    <source>
        <dbReference type="Proteomes" id="UP000644699"/>
    </source>
</evidence>
<keyword evidence="3" id="KW-0813">Transport</keyword>
<dbReference type="PANTHER" id="PTHR34979:SF1">
    <property type="entry name" value="INNER MEMBRANE PROTEIN YGAZ"/>
    <property type="match status" value="1"/>
</dbReference>
<feature type="transmembrane region" description="Helical" evidence="8">
    <location>
        <begin position="128"/>
        <end position="149"/>
    </location>
</feature>
<feature type="transmembrane region" description="Helical" evidence="8">
    <location>
        <begin position="66"/>
        <end position="84"/>
    </location>
</feature>
<reference evidence="9" key="2">
    <citation type="submission" date="2020-09" db="EMBL/GenBank/DDBJ databases">
        <authorList>
            <person name="Sun Q."/>
            <person name="Zhou Y."/>
        </authorList>
    </citation>
    <scope>NUCLEOTIDE SEQUENCE</scope>
    <source>
        <strain evidence="9">CGMCC 1.15367</strain>
    </source>
</reference>
<evidence type="ECO:0000256" key="6">
    <source>
        <dbReference type="ARBA" id="ARBA00022989"/>
    </source>
</evidence>
<comment type="subcellular location">
    <subcellularLocation>
        <location evidence="1">Cell membrane</location>
        <topology evidence="1">Multi-pass membrane protein</topology>
    </subcellularLocation>
</comment>
<proteinExistence type="inferred from homology"/>
<name>A0A916ZFH1_9HYPH</name>
<keyword evidence="10" id="KW-1185">Reference proteome</keyword>
<keyword evidence="7 8" id="KW-0472">Membrane</keyword>
<keyword evidence="4" id="KW-1003">Cell membrane</keyword>
<gene>
    <name evidence="9" type="ORF">GCM10011390_08640</name>
</gene>